<dbReference type="Pfam" id="PF18029">
    <property type="entry name" value="Glyoxalase_6"/>
    <property type="match status" value="1"/>
</dbReference>
<accession>A0A8J3Z8U1</accession>
<comment type="caution">
    <text evidence="2">The sequence shown here is derived from an EMBL/GenBank/DDBJ whole genome shotgun (WGS) entry which is preliminary data.</text>
</comment>
<evidence type="ECO:0000313" key="3">
    <source>
        <dbReference type="Proteomes" id="UP000612585"/>
    </source>
</evidence>
<dbReference type="Gene3D" id="3.10.180.10">
    <property type="entry name" value="2,3-Dihydroxybiphenyl 1,2-Dioxygenase, domain 1"/>
    <property type="match status" value="1"/>
</dbReference>
<evidence type="ECO:0000313" key="2">
    <source>
        <dbReference type="EMBL" id="GIJ59506.1"/>
    </source>
</evidence>
<evidence type="ECO:0000259" key="1">
    <source>
        <dbReference type="Pfam" id="PF18029"/>
    </source>
</evidence>
<dbReference type="PANTHER" id="PTHR35908">
    <property type="entry name" value="HYPOTHETICAL FUSION PROTEIN"/>
    <property type="match status" value="1"/>
</dbReference>
<protein>
    <recommendedName>
        <fullName evidence="1">Glyoxalase-like domain-containing protein</fullName>
    </recommendedName>
</protein>
<organism evidence="2 3">
    <name type="scientific">Virgisporangium aurantiacum</name>
    <dbReference type="NCBI Taxonomy" id="175570"/>
    <lineage>
        <taxon>Bacteria</taxon>
        <taxon>Bacillati</taxon>
        <taxon>Actinomycetota</taxon>
        <taxon>Actinomycetes</taxon>
        <taxon>Micromonosporales</taxon>
        <taxon>Micromonosporaceae</taxon>
        <taxon>Virgisporangium</taxon>
    </lineage>
</organism>
<dbReference type="Proteomes" id="UP000612585">
    <property type="component" value="Unassembled WGS sequence"/>
</dbReference>
<sequence length="228" mass="24409">MSEQMKSAVISAAVDDLGWRYMLGLVRTAVPVASLAAAAGAAERVTAAAGDDADGHLWLDVRADRLIVSVQTRTVARITDTDLDLVRRITAALAEHGLRTEPGRASSARPVQMLEIAIDAIDIAAIRPFWKAVLGYVDEPGHTGPTDPLVDPYDQAPALWFQQMDAPRPQRNRIHFDMSVSPAEAPGRIEAALAAGGTMVTDVAAPAFWVLADAEGNEICVCTWEGRD</sequence>
<dbReference type="RefSeq" id="WP_239152102.1">
    <property type="nucleotide sequence ID" value="NZ_BOPG01000047.1"/>
</dbReference>
<keyword evidence="3" id="KW-1185">Reference proteome</keyword>
<dbReference type="InterPro" id="IPR041581">
    <property type="entry name" value="Glyoxalase_6"/>
</dbReference>
<reference evidence="2" key="1">
    <citation type="submission" date="2021-01" db="EMBL/GenBank/DDBJ databases">
        <title>Whole genome shotgun sequence of Virgisporangium aurantiacum NBRC 16421.</title>
        <authorList>
            <person name="Komaki H."/>
            <person name="Tamura T."/>
        </authorList>
    </citation>
    <scope>NUCLEOTIDE SEQUENCE</scope>
    <source>
        <strain evidence="2">NBRC 16421</strain>
    </source>
</reference>
<dbReference type="EMBL" id="BOPG01000047">
    <property type="protein sequence ID" value="GIJ59506.1"/>
    <property type="molecule type" value="Genomic_DNA"/>
</dbReference>
<gene>
    <name evidence="2" type="ORF">Vau01_070220</name>
</gene>
<dbReference type="SUPFAM" id="SSF54593">
    <property type="entry name" value="Glyoxalase/Bleomycin resistance protein/Dihydroxybiphenyl dioxygenase"/>
    <property type="match status" value="1"/>
</dbReference>
<dbReference type="AlphaFoldDB" id="A0A8J3Z8U1"/>
<proteinExistence type="predicted"/>
<dbReference type="PANTHER" id="PTHR35908:SF1">
    <property type="entry name" value="CONSERVED PROTEIN"/>
    <property type="match status" value="1"/>
</dbReference>
<name>A0A8J3Z8U1_9ACTN</name>
<feature type="domain" description="Glyoxalase-like" evidence="1">
    <location>
        <begin position="116"/>
        <end position="222"/>
    </location>
</feature>
<dbReference type="InterPro" id="IPR029068">
    <property type="entry name" value="Glyas_Bleomycin-R_OHBP_Dase"/>
</dbReference>